<name>A0A2G5CJB5_AQUCA</name>
<proteinExistence type="predicted"/>
<evidence type="ECO:0000313" key="2">
    <source>
        <dbReference type="Proteomes" id="UP000230069"/>
    </source>
</evidence>
<dbReference type="EMBL" id="KZ305067">
    <property type="protein sequence ID" value="PIA31359.1"/>
    <property type="molecule type" value="Genomic_DNA"/>
</dbReference>
<protein>
    <submittedName>
        <fullName evidence="1">Uncharacterized protein</fullName>
    </submittedName>
</protein>
<gene>
    <name evidence="1" type="ORF">AQUCO_05000028v1</name>
</gene>
<evidence type="ECO:0000313" key="1">
    <source>
        <dbReference type="EMBL" id="PIA31359.1"/>
    </source>
</evidence>
<accession>A0A2G5CJB5</accession>
<reference evidence="1 2" key="1">
    <citation type="submission" date="2017-09" db="EMBL/GenBank/DDBJ databases">
        <title>WGS assembly of Aquilegia coerulea Goldsmith.</title>
        <authorList>
            <person name="Hodges S."/>
            <person name="Kramer E."/>
            <person name="Nordborg M."/>
            <person name="Tomkins J."/>
            <person name="Borevitz J."/>
            <person name="Derieg N."/>
            <person name="Yan J."/>
            <person name="Mihaltcheva S."/>
            <person name="Hayes R.D."/>
            <person name="Rokhsar D."/>
        </authorList>
    </citation>
    <scope>NUCLEOTIDE SEQUENCE [LARGE SCALE GENOMIC DNA]</scope>
    <source>
        <strain evidence="2">cv. Goldsmith</strain>
    </source>
</reference>
<dbReference type="Proteomes" id="UP000230069">
    <property type="component" value="Unassembled WGS sequence"/>
</dbReference>
<keyword evidence="2" id="KW-1185">Reference proteome</keyword>
<organism evidence="1 2">
    <name type="scientific">Aquilegia coerulea</name>
    <name type="common">Rocky mountain columbine</name>
    <dbReference type="NCBI Taxonomy" id="218851"/>
    <lineage>
        <taxon>Eukaryota</taxon>
        <taxon>Viridiplantae</taxon>
        <taxon>Streptophyta</taxon>
        <taxon>Embryophyta</taxon>
        <taxon>Tracheophyta</taxon>
        <taxon>Spermatophyta</taxon>
        <taxon>Magnoliopsida</taxon>
        <taxon>Ranunculales</taxon>
        <taxon>Ranunculaceae</taxon>
        <taxon>Thalictroideae</taxon>
        <taxon>Aquilegia</taxon>
    </lineage>
</organism>
<dbReference type="InParanoid" id="A0A2G5CJB5"/>
<dbReference type="AlphaFoldDB" id="A0A2G5CJB5"/>
<sequence length="117" mass="13256">MGNFKSIDHFLDSQLSKTTSDLDERTGAKTSKALFNDVCSSSAIHRSPMRGVFTEKEHWFFKYVVDQNGPDNIIADLVCQNTSEHIRLNPWYQLALQLDDGIMVRVFECSAKGSAPW</sequence>